<sequence length="458" mass="50488">MRRVVIIGAGFSGTVAAVEFMRHAPQGAELILVNRSGKMARGLAYGTSSPHHLLNVPAGNMSALQDDPDSFVRFCRRLDTETHSGSFVSRSLYGVYLEELLAVAESQSAGRVTCRRVAGNVLSVEKKGSDVLLEMACGAKILADHVILALGNFAPSNPLAVNPQSFSPFYIADPWLNHLELAHKDAPRVLLIGTGLTAVDVLLSIKRSLPSAQVFMVSRRGLHPKAHRDQLPADGFTTDVQSLILNAAPTVRTYLRIVRNCISISSEHWREVITALRNITPELWSRLPLIERRRFLRHLQVYWDSHRHRIAPETSRIFEAGIQDSSVELIAGRVTAVEIKGDVCEVDVARRGSERVYRVAVNKIINCTGPCTSLSRIEDELMRNLVSADIISSDNLGLGINVSPRYEVLSSQDIATPWLSYVGPMLKATYWEATAVPELRVHAKALVIEVMRRLSAAP</sequence>
<dbReference type="InterPro" id="IPR036188">
    <property type="entry name" value="FAD/NAD-bd_sf"/>
</dbReference>
<accession>A0A6M8MIM2</accession>
<dbReference type="Pfam" id="PF13454">
    <property type="entry name" value="NAD_binding_9"/>
    <property type="match status" value="1"/>
</dbReference>
<dbReference type="KEGG" id="pgg:FX982_00889"/>
<name>A0A6M8MIM2_9PSED</name>
<dbReference type="Proteomes" id="UP000501989">
    <property type="component" value="Chromosome"/>
</dbReference>
<dbReference type="Gene3D" id="3.50.50.60">
    <property type="entry name" value="FAD/NAD(P)-binding domain"/>
    <property type="match status" value="1"/>
</dbReference>
<reference evidence="3" key="1">
    <citation type="submission" date="2019-12" db="EMBL/GenBank/DDBJ databases">
        <title>Endophytic bacteria associated with Panax ginseng seedlings.</title>
        <authorList>
            <person name="Park J.M."/>
            <person name="Shin R."/>
            <person name="Jo S.H."/>
        </authorList>
    </citation>
    <scope>NUCLEOTIDE SEQUENCE [LARGE SCALE GENOMIC DNA]</scope>
    <source>
        <strain evidence="3">PgKB30</strain>
    </source>
</reference>
<evidence type="ECO:0000313" key="3">
    <source>
        <dbReference type="Proteomes" id="UP000501989"/>
    </source>
</evidence>
<protein>
    <recommendedName>
        <fullName evidence="1">FAD-dependent urate hydroxylase HpyO/Asp monooxygenase CreE-like FAD/NAD(P)-binding domain-containing protein</fullName>
    </recommendedName>
</protein>
<dbReference type="RefSeq" id="WP_172609794.1">
    <property type="nucleotide sequence ID" value="NZ_CP053746.1"/>
</dbReference>
<organism evidence="2 3">
    <name type="scientific">Pseudomonas graminis</name>
    <dbReference type="NCBI Taxonomy" id="158627"/>
    <lineage>
        <taxon>Bacteria</taxon>
        <taxon>Pseudomonadati</taxon>
        <taxon>Pseudomonadota</taxon>
        <taxon>Gammaproteobacteria</taxon>
        <taxon>Pseudomonadales</taxon>
        <taxon>Pseudomonadaceae</taxon>
        <taxon>Pseudomonas</taxon>
    </lineage>
</organism>
<evidence type="ECO:0000313" key="2">
    <source>
        <dbReference type="EMBL" id="QKF49962.1"/>
    </source>
</evidence>
<dbReference type="PANTHER" id="PTHR40254:SF1">
    <property type="entry name" value="BLR0577 PROTEIN"/>
    <property type="match status" value="1"/>
</dbReference>
<keyword evidence="3" id="KW-1185">Reference proteome</keyword>
<evidence type="ECO:0000259" key="1">
    <source>
        <dbReference type="Pfam" id="PF13454"/>
    </source>
</evidence>
<gene>
    <name evidence="2" type="ORF">FX982_00889</name>
</gene>
<proteinExistence type="predicted"/>
<dbReference type="AlphaFoldDB" id="A0A6M8MIM2"/>
<dbReference type="EMBL" id="CP053746">
    <property type="protein sequence ID" value="QKF49962.1"/>
    <property type="molecule type" value="Genomic_DNA"/>
</dbReference>
<dbReference type="PANTHER" id="PTHR40254">
    <property type="entry name" value="BLR0577 PROTEIN"/>
    <property type="match status" value="1"/>
</dbReference>
<dbReference type="SUPFAM" id="SSF51905">
    <property type="entry name" value="FAD/NAD(P)-binding domain"/>
    <property type="match status" value="1"/>
</dbReference>
<dbReference type="InterPro" id="IPR052189">
    <property type="entry name" value="L-asp_N-monooxygenase_NS-form"/>
</dbReference>
<feature type="domain" description="FAD-dependent urate hydroxylase HpyO/Asp monooxygenase CreE-like FAD/NAD(P)-binding" evidence="1">
    <location>
        <begin position="5"/>
        <end position="152"/>
    </location>
</feature>
<dbReference type="InterPro" id="IPR038732">
    <property type="entry name" value="HpyO/CreE_NAD-binding"/>
</dbReference>
<dbReference type="PRINTS" id="PR00368">
    <property type="entry name" value="FADPNR"/>
</dbReference>